<keyword evidence="3" id="KW-0963">Cytoplasm</keyword>
<evidence type="ECO:0000256" key="6">
    <source>
        <dbReference type="ARBA" id="ARBA00022840"/>
    </source>
</evidence>
<keyword evidence="5" id="KW-0547">Nucleotide-binding</keyword>
<gene>
    <name evidence="9" type="ORF">WJX72_000503</name>
</gene>
<comment type="pathway">
    <text evidence="2">Cell wall biogenesis; peptidoglycan biosynthesis.</text>
</comment>
<sequence length="419" mass="43989">MYSHRHHRHALPALDLDGQNVIIVDTLVLSPGVPLTQPAVEAALECGVPAVSELGFAFAALPVALPLAAVTGTNGKSTVTTFSAQLLRACGLTTWAGGNLGTPLSELALACRHGAHFDAAVVEVSSYQLQLPGSFQPNVGVVLNVTPDHLERHLSMLHYAAAKCNCFAHMTPDDLAIIQEDDEVIAQLLADCGGHPERAWLGRLPGCTLQGSQAHLQLPGWDDALELDLSGLTVPGRHNLMNAATAALLAVALPVGVTRERLQAALPALQPPPHRMQVLGQLDGITWIDDSKATNLEAAIAGISGLEGPAVVLLGGQAKAQVDGSLGFARLAPHLHRYRAVMVFGTSGPAIAQELDACGVRCIQTTNLAAAVAAARGLAQSGDTILLSPACASFDEFRNFEHRGQCFAQLLQQWQDAAQ</sequence>
<dbReference type="InterPro" id="IPR036615">
    <property type="entry name" value="Mur_ligase_C_dom_sf"/>
</dbReference>
<dbReference type="InterPro" id="IPR013221">
    <property type="entry name" value="Mur_ligase_cen"/>
</dbReference>
<dbReference type="Pfam" id="PF08245">
    <property type="entry name" value="Mur_ligase_M"/>
    <property type="match status" value="1"/>
</dbReference>
<dbReference type="GO" id="GO:0051301">
    <property type="term" value="P:cell division"/>
    <property type="evidence" value="ECO:0007669"/>
    <property type="project" value="InterPro"/>
</dbReference>
<dbReference type="AlphaFoldDB" id="A0AAW1R4P3"/>
<evidence type="ECO:0000256" key="4">
    <source>
        <dbReference type="ARBA" id="ARBA00022598"/>
    </source>
</evidence>
<evidence type="ECO:0000259" key="7">
    <source>
        <dbReference type="Pfam" id="PF02875"/>
    </source>
</evidence>
<keyword evidence="6" id="KW-0067">ATP-binding</keyword>
<comment type="caution">
    <text evidence="9">The sequence shown here is derived from an EMBL/GenBank/DDBJ whole genome shotgun (WGS) entry which is preliminary data.</text>
</comment>
<comment type="subcellular location">
    <subcellularLocation>
        <location evidence="1">Cytoplasm</location>
    </subcellularLocation>
</comment>
<organism evidence="9 10">
    <name type="scientific">[Myrmecia] bisecta</name>
    <dbReference type="NCBI Taxonomy" id="41462"/>
    <lineage>
        <taxon>Eukaryota</taxon>
        <taxon>Viridiplantae</taxon>
        <taxon>Chlorophyta</taxon>
        <taxon>core chlorophytes</taxon>
        <taxon>Trebouxiophyceae</taxon>
        <taxon>Trebouxiales</taxon>
        <taxon>Trebouxiaceae</taxon>
        <taxon>Myrmecia</taxon>
    </lineage>
</organism>
<evidence type="ECO:0000313" key="9">
    <source>
        <dbReference type="EMBL" id="KAK9828515.1"/>
    </source>
</evidence>
<dbReference type="Pfam" id="PF02875">
    <property type="entry name" value="Mur_ligase_C"/>
    <property type="match status" value="1"/>
</dbReference>
<dbReference type="InterPro" id="IPR004101">
    <property type="entry name" value="Mur_ligase_C"/>
</dbReference>
<evidence type="ECO:0000256" key="5">
    <source>
        <dbReference type="ARBA" id="ARBA00022741"/>
    </source>
</evidence>
<dbReference type="Proteomes" id="UP001489004">
    <property type="component" value="Unassembled WGS sequence"/>
</dbReference>
<keyword evidence="10" id="KW-1185">Reference proteome</keyword>
<dbReference type="SUPFAM" id="SSF53244">
    <property type="entry name" value="MurD-like peptide ligases, peptide-binding domain"/>
    <property type="match status" value="1"/>
</dbReference>
<dbReference type="Gene3D" id="3.40.1190.10">
    <property type="entry name" value="Mur-like, catalytic domain"/>
    <property type="match status" value="1"/>
</dbReference>
<dbReference type="PANTHER" id="PTHR43692">
    <property type="entry name" value="UDP-N-ACETYLMURAMOYLALANINE--D-GLUTAMATE LIGASE"/>
    <property type="match status" value="1"/>
</dbReference>
<feature type="domain" description="Mur ligase C-terminal" evidence="7">
    <location>
        <begin position="274"/>
        <end position="391"/>
    </location>
</feature>
<protein>
    <recommendedName>
        <fullName evidence="11">UDP-N-acetylmuramoyl-L-alanyl-D-glutamate synthetase</fullName>
    </recommendedName>
</protein>
<dbReference type="SUPFAM" id="SSF53623">
    <property type="entry name" value="MurD-like peptide ligases, catalytic domain"/>
    <property type="match status" value="1"/>
</dbReference>
<evidence type="ECO:0008006" key="11">
    <source>
        <dbReference type="Google" id="ProtNLM"/>
    </source>
</evidence>
<dbReference type="InterPro" id="IPR036565">
    <property type="entry name" value="Mur-like_cat_sf"/>
</dbReference>
<dbReference type="Gene3D" id="3.90.190.20">
    <property type="entry name" value="Mur ligase, C-terminal domain"/>
    <property type="match status" value="1"/>
</dbReference>
<evidence type="ECO:0000256" key="3">
    <source>
        <dbReference type="ARBA" id="ARBA00022490"/>
    </source>
</evidence>
<dbReference type="HAMAP" id="MF_00639">
    <property type="entry name" value="MurD"/>
    <property type="match status" value="1"/>
</dbReference>
<evidence type="ECO:0000313" key="10">
    <source>
        <dbReference type="Proteomes" id="UP001489004"/>
    </source>
</evidence>
<dbReference type="EMBL" id="JALJOR010000001">
    <property type="protein sequence ID" value="KAK9828515.1"/>
    <property type="molecule type" value="Genomic_DNA"/>
</dbReference>
<proteinExistence type="inferred from homology"/>
<name>A0AAW1R4P3_9CHLO</name>
<dbReference type="GO" id="GO:0008764">
    <property type="term" value="F:UDP-N-acetylmuramoylalanine-D-glutamate ligase activity"/>
    <property type="evidence" value="ECO:0007669"/>
    <property type="project" value="UniProtKB-EC"/>
</dbReference>
<reference evidence="9 10" key="1">
    <citation type="journal article" date="2024" name="Nat. Commun.">
        <title>Phylogenomics reveals the evolutionary origins of lichenization in chlorophyte algae.</title>
        <authorList>
            <person name="Puginier C."/>
            <person name="Libourel C."/>
            <person name="Otte J."/>
            <person name="Skaloud P."/>
            <person name="Haon M."/>
            <person name="Grisel S."/>
            <person name="Petersen M."/>
            <person name="Berrin J.G."/>
            <person name="Delaux P.M."/>
            <person name="Dal Grande F."/>
            <person name="Keller J."/>
        </authorList>
    </citation>
    <scope>NUCLEOTIDE SEQUENCE [LARGE SCALE GENOMIC DNA]</scope>
    <source>
        <strain evidence="9 10">SAG 2043</strain>
    </source>
</reference>
<feature type="domain" description="Mur ligase central" evidence="8">
    <location>
        <begin position="70"/>
        <end position="249"/>
    </location>
</feature>
<dbReference type="PANTHER" id="PTHR43692:SF1">
    <property type="entry name" value="UDP-N-ACETYLMURAMOYLALANINE--D-GLUTAMATE LIGASE"/>
    <property type="match status" value="1"/>
</dbReference>
<dbReference type="InterPro" id="IPR005762">
    <property type="entry name" value="MurD"/>
</dbReference>
<dbReference type="NCBIfam" id="TIGR01087">
    <property type="entry name" value="murD"/>
    <property type="match status" value="1"/>
</dbReference>
<dbReference type="GO" id="GO:0008360">
    <property type="term" value="P:regulation of cell shape"/>
    <property type="evidence" value="ECO:0007669"/>
    <property type="project" value="InterPro"/>
</dbReference>
<keyword evidence="4" id="KW-0436">Ligase</keyword>
<dbReference type="GO" id="GO:0005524">
    <property type="term" value="F:ATP binding"/>
    <property type="evidence" value="ECO:0007669"/>
    <property type="project" value="UniProtKB-KW"/>
</dbReference>
<dbReference type="GO" id="GO:0005737">
    <property type="term" value="C:cytoplasm"/>
    <property type="evidence" value="ECO:0007669"/>
    <property type="project" value="UniProtKB-SubCell"/>
</dbReference>
<evidence type="ECO:0000256" key="2">
    <source>
        <dbReference type="ARBA" id="ARBA00004752"/>
    </source>
</evidence>
<evidence type="ECO:0000259" key="8">
    <source>
        <dbReference type="Pfam" id="PF08245"/>
    </source>
</evidence>
<accession>A0AAW1R4P3</accession>
<evidence type="ECO:0000256" key="1">
    <source>
        <dbReference type="ARBA" id="ARBA00004496"/>
    </source>
</evidence>